<dbReference type="Proteomes" id="UP000579281">
    <property type="component" value="Unassembled WGS sequence"/>
</dbReference>
<name>A0A841KL83_9FIRM</name>
<dbReference type="EMBL" id="JACHEN010000001">
    <property type="protein sequence ID" value="MBB6214207.1"/>
    <property type="molecule type" value="Genomic_DNA"/>
</dbReference>
<proteinExistence type="predicted"/>
<comment type="caution">
    <text evidence="1">The sequence shown here is derived from an EMBL/GenBank/DDBJ whole genome shotgun (WGS) entry which is preliminary data.</text>
</comment>
<accession>A0A841KL83</accession>
<gene>
    <name evidence="1" type="ORF">HNQ80_000276</name>
</gene>
<evidence type="ECO:0000313" key="1">
    <source>
        <dbReference type="EMBL" id="MBB6214207.1"/>
    </source>
</evidence>
<evidence type="ECO:0000313" key="2">
    <source>
        <dbReference type="Proteomes" id="UP000579281"/>
    </source>
</evidence>
<organism evidence="1 2">
    <name type="scientific">Anaerosolibacter carboniphilus</name>
    <dbReference type="NCBI Taxonomy" id="1417629"/>
    <lineage>
        <taxon>Bacteria</taxon>
        <taxon>Bacillati</taxon>
        <taxon>Bacillota</taxon>
        <taxon>Clostridia</taxon>
        <taxon>Peptostreptococcales</taxon>
        <taxon>Thermotaleaceae</taxon>
        <taxon>Anaerosolibacter</taxon>
    </lineage>
</organism>
<dbReference type="RefSeq" id="WP_184307393.1">
    <property type="nucleotide sequence ID" value="NZ_JACHEN010000001.1"/>
</dbReference>
<keyword evidence="2" id="KW-1185">Reference proteome</keyword>
<sequence>MIYGKKKLANSYRSIDVSSSEIIENINENEYVPKTLPPKLRGALLKAALSNLGTGMNVLKALRKVEPS</sequence>
<dbReference type="AlphaFoldDB" id="A0A841KL83"/>
<reference evidence="1 2" key="1">
    <citation type="submission" date="2020-08" db="EMBL/GenBank/DDBJ databases">
        <title>Genomic Encyclopedia of Type Strains, Phase IV (KMG-IV): sequencing the most valuable type-strain genomes for metagenomic binning, comparative biology and taxonomic classification.</title>
        <authorList>
            <person name="Goeker M."/>
        </authorList>
    </citation>
    <scope>NUCLEOTIDE SEQUENCE [LARGE SCALE GENOMIC DNA]</scope>
    <source>
        <strain evidence="1 2">DSM 103526</strain>
    </source>
</reference>
<protein>
    <submittedName>
        <fullName evidence="1">EAL domain-containing protein (Putative c-di-GMP-specific phosphodiesterase class I)</fullName>
    </submittedName>
</protein>